<accession>A0A8H6LYJ7</accession>
<sequence length="100" mass="11376">MSDLEVLPQKLDRRIHFYCVGANAGVIRLHFPFKIPKSLNLNAISSTRHLDTRSDVYPSPRFPEAFLSLLRDLGIVTRALLLTMAQHRYIGGAFVQIEQL</sequence>
<protein>
    <submittedName>
        <fullName evidence="1">Uncharacterized protein</fullName>
    </submittedName>
</protein>
<dbReference type="EMBL" id="JACGCI010000107">
    <property type="protein sequence ID" value="KAF6745307.1"/>
    <property type="molecule type" value="Genomic_DNA"/>
</dbReference>
<comment type="caution">
    <text evidence="1">The sequence shown here is derived from an EMBL/GenBank/DDBJ whole genome shotgun (WGS) entry which is preliminary data.</text>
</comment>
<evidence type="ECO:0000313" key="1">
    <source>
        <dbReference type="EMBL" id="KAF6745307.1"/>
    </source>
</evidence>
<dbReference type="Proteomes" id="UP000521943">
    <property type="component" value="Unassembled WGS sequence"/>
</dbReference>
<evidence type="ECO:0000313" key="2">
    <source>
        <dbReference type="Proteomes" id="UP000521943"/>
    </source>
</evidence>
<reference evidence="1 2" key="1">
    <citation type="submission" date="2020-07" db="EMBL/GenBank/DDBJ databases">
        <title>Comparative genomics of pyrophilous fungi reveals a link between fire events and developmental genes.</title>
        <authorList>
            <consortium name="DOE Joint Genome Institute"/>
            <person name="Steindorff A.S."/>
            <person name="Carver A."/>
            <person name="Calhoun S."/>
            <person name="Stillman K."/>
            <person name="Liu H."/>
            <person name="Lipzen A."/>
            <person name="Pangilinan J."/>
            <person name="Labutti K."/>
            <person name="Bruns T.D."/>
            <person name="Grigoriev I.V."/>
        </authorList>
    </citation>
    <scope>NUCLEOTIDE SEQUENCE [LARGE SCALE GENOMIC DNA]</scope>
    <source>
        <strain evidence="1 2">CBS 144469</strain>
    </source>
</reference>
<proteinExistence type="predicted"/>
<dbReference type="AlphaFoldDB" id="A0A8H6LYJ7"/>
<name>A0A8H6LYJ7_9AGAR</name>
<organism evidence="1 2">
    <name type="scientific">Ephemerocybe angulata</name>
    <dbReference type="NCBI Taxonomy" id="980116"/>
    <lineage>
        <taxon>Eukaryota</taxon>
        <taxon>Fungi</taxon>
        <taxon>Dikarya</taxon>
        <taxon>Basidiomycota</taxon>
        <taxon>Agaricomycotina</taxon>
        <taxon>Agaricomycetes</taxon>
        <taxon>Agaricomycetidae</taxon>
        <taxon>Agaricales</taxon>
        <taxon>Agaricineae</taxon>
        <taxon>Psathyrellaceae</taxon>
        <taxon>Ephemerocybe</taxon>
    </lineage>
</organism>
<gene>
    <name evidence="1" type="ORF">DFP72DRAFT_1077613</name>
</gene>
<keyword evidence="2" id="KW-1185">Reference proteome</keyword>